<sequence>MLQFKIKSQLIKEYQMFVGRLISQSLTRPDIAYILNVMSQFIYVPNRDHIEIVMHILSYLKGAPKKCLSFLKYGYMGVKRCTDVDWVVISLIDGYFTSVVGNLVTCKQNVVARSSVEVEYKRMAHGICELLWLLILLSQR</sequence>
<dbReference type="STRING" id="3750.A0A498JLB5"/>
<dbReference type="Proteomes" id="UP000290289">
    <property type="component" value="Chromosome 7"/>
</dbReference>
<dbReference type="PANTHER" id="PTHR11439:SF467">
    <property type="entry name" value="INTEGRASE CATALYTIC DOMAIN-CONTAINING PROTEIN"/>
    <property type="match status" value="1"/>
</dbReference>
<organism evidence="1 2">
    <name type="scientific">Malus domestica</name>
    <name type="common">Apple</name>
    <name type="synonym">Pyrus malus</name>
    <dbReference type="NCBI Taxonomy" id="3750"/>
    <lineage>
        <taxon>Eukaryota</taxon>
        <taxon>Viridiplantae</taxon>
        <taxon>Streptophyta</taxon>
        <taxon>Embryophyta</taxon>
        <taxon>Tracheophyta</taxon>
        <taxon>Spermatophyta</taxon>
        <taxon>Magnoliopsida</taxon>
        <taxon>eudicotyledons</taxon>
        <taxon>Gunneridae</taxon>
        <taxon>Pentapetalae</taxon>
        <taxon>rosids</taxon>
        <taxon>fabids</taxon>
        <taxon>Rosales</taxon>
        <taxon>Rosaceae</taxon>
        <taxon>Amygdaloideae</taxon>
        <taxon>Maleae</taxon>
        <taxon>Malus</taxon>
    </lineage>
</organism>
<gene>
    <name evidence="1" type="ORF">DVH24_024358</name>
</gene>
<dbReference type="PANTHER" id="PTHR11439">
    <property type="entry name" value="GAG-POL-RELATED RETROTRANSPOSON"/>
    <property type="match status" value="1"/>
</dbReference>
<name>A0A498JLB5_MALDO</name>
<protein>
    <recommendedName>
        <fullName evidence="3">Reverse transcriptase Ty1/copia-type domain-containing protein</fullName>
    </recommendedName>
</protein>
<evidence type="ECO:0000313" key="2">
    <source>
        <dbReference type="Proteomes" id="UP000290289"/>
    </source>
</evidence>
<dbReference type="AlphaFoldDB" id="A0A498JLB5"/>
<keyword evidence="2" id="KW-1185">Reference proteome</keyword>
<evidence type="ECO:0000313" key="1">
    <source>
        <dbReference type="EMBL" id="RXH94674.1"/>
    </source>
</evidence>
<proteinExistence type="predicted"/>
<comment type="caution">
    <text evidence="1">The sequence shown here is derived from an EMBL/GenBank/DDBJ whole genome shotgun (WGS) entry which is preliminary data.</text>
</comment>
<reference evidence="1 2" key="1">
    <citation type="submission" date="2018-10" db="EMBL/GenBank/DDBJ databases">
        <title>A high-quality apple genome assembly.</title>
        <authorList>
            <person name="Hu J."/>
        </authorList>
    </citation>
    <scope>NUCLEOTIDE SEQUENCE [LARGE SCALE GENOMIC DNA]</scope>
    <source>
        <strain evidence="2">cv. HFTH1</strain>
        <tissue evidence="1">Young leaf</tissue>
    </source>
</reference>
<accession>A0A498JLB5</accession>
<evidence type="ECO:0008006" key="3">
    <source>
        <dbReference type="Google" id="ProtNLM"/>
    </source>
</evidence>
<dbReference type="EMBL" id="RDQH01000333">
    <property type="protein sequence ID" value="RXH94674.1"/>
    <property type="molecule type" value="Genomic_DNA"/>
</dbReference>